<dbReference type="GO" id="GO:0010181">
    <property type="term" value="F:FMN binding"/>
    <property type="evidence" value="ECO:0007669"/>
    <property type="project" value="InterPro"/>
</dbReference>
<dbReference type="RefSeq" id="XP_028480805.1">
    <property type="nucleotide sequence ID" value="XM_028631745.1"/>
</dbReference>
<dbReference type="PANTHER" id="PTHR43303:SF4">
    <property type="entry name" value="NADPH DEHYDROGENASE C23G7.10C-RELATED"/>
    <property type="match status" value="1"/>
</dbReference>
<protein>
    <submittedName>
        <fullName evidence="8">Flavin oxidoreductase/12-oxophytodienoate reductase</fullName>
    </submittedName>
</protein>
<feature type="compositionally biased region" description="Basic and acidic residues" evidence="6">
    <location>
        <begin position="271"/>
        <end position="280"/>
    </location>
</feature>
<feature type="region of interest" description="Disordered" evidence="6">
    <location>
        <begin position="1"/>
        <end position="43"/>
    </location>
</feature>
<dbReference type="Pfam" id="PF00724">
    <property type="entry name" value="Oxidored_FMN"/>
    <property type="match status" value="1"/>
</dbReference>
<keyword evidence="9" id="KW-1185">Reference proteome</keyword>
<keyword evidence="3" id="KW-0288">FMN</keyword>
<evidence type="ECO:0000313" key="8">
    <source>
        <dbReference type="EMBL" id="RWQ91160.1"/>
    </source>
</evidence>
<proteinExistence type="predicted"/>
<dbReference type="PANTHER" id="PTHR43303">
    <property type="entry name" value="NADPH DEHYDROGENASE C23G7.10C-RELATED"/>
    <property type="match status" value="1"/>
</dbReference>
<evidence type="ECO:0000313" key="9">
    <source>
        <dbReference type="Proteomes" id="UP000283841"/>
    </source>
</evidence>
<evidence type="ECO:0000259" key="7">
    <source>
        <dbReference type="Pfam" id="PF00724"/>
    </source>
</evidence>
<dbReference type="STRING" id="264951.A0A443HGV7"/>
<dbReference type="SUPFAM" id="SSF51395">
    <property type="entry name" value="FMN-linked oxidoreductases"/>
    <property type="match status" value="1"/>
</dbReference>
<evidence type="ECO:0000256" key="4">
    <source>
        <dbReference type="ARBA" id="ARBA00022857"/>
    </source>
</evidence>
<keyword evidence="5" id="KW-0560">Oxidoreductase</keyword>
<keyword evidence="4" id="KW-0521">NADP</keyword>
<evidence type="ECO:0000256" key="2">
    <source>
        <dbReference type="ARBA" id="ARBA00022630"/>
    </source>
</evidence>
<dbReference type="Gene3D" id="3.20.20.70">
    <property type="entry name" value="Aldolase class I"/>
    <property type="match status" value="1"/>
</dbReference>
<dbReference type="InterPro" id="IPR013785">
    <property type="entry name" value="Aldolase_TIM"/>
</dbReference>
<dbReference type="AlphaFoldDB" id="A0A443HGV7"/>
<feature type="region of interest" description="Disordered" evidence="6">
    <location>
        <begin position="211"/>
        <end position="235"/>
    </location>
</feature>
<feature type="region of interest" description="Disordered" evidence="6">
    <location>
        <begin position="254"/>
        <end position="280"/>
    </location>
</feature>
<dbReference type="GO" id="GO:0050661">
    <property type="term" value="F:NADP binding"/>
    <property type="evidence" value="ECO:0007669"/>
    <property type="project" value="InterPro"/>
</dbReference>
<gene>
    <name evidence="8" type="ORF">C8Q69DRAFT_483933</name>
</gene>
<feature type="domain" description="NADH:flavin oxidoreductase/NADH oxidase N-terminal" evidence="7">
    <location>
        <begin position="44"/>
        <end position="187"/>
    </location>
</feature>
<dbReference type="GO" id="GO:0003959">
    <property type="term" value="F:NADPH dehydrogenase activity"/>
    <property type="evidence" value="ECO:0007669"/>
    <property type="project" value="InterPro"/>
</dbReference>
<organism evidence="8 9">
    <name type="scientific">Byssochlamys spectabilis</name>
    <name type="common">Paecilomyces variotii</name>
    <dbReference type="NCBI Taxonomy" id="264951"/>
    <lineage>
        <taxon>Eukaryota</taxon>
        <taxon>Fungi</taxon>
        <taxon>Dikarya</taxon>
        <taxon>Ascomycota</taxon>
        <taxon>Pezizomycotina</taxon>
        <taxon>Eurotiomycetes</taxon>
        <taxon>Eurotiomycetidae</taxon>
        <taxon>Eurotiales</taxon>
        <taxon>Thermoascaceae</taxon>
        <taxon>Paecilomyces</taxon>
    </lineage>
</organism>
<evidence type="ECO:0000256" key="5">
    <source>
        <dbReference type="ARBA" id="ARBA00023002"/>
    </source>
</evidence>
<sequence length="393" mass="44347">MSARAQVPDIINKPAPGVSYFTPAQEPPAGTAADPQSDGTKPPKLFTPLKLRGLTLHNRIGLSPLCQYSAQDGHMTDWHLAHLGGIAQRGPGLLMIEATSVVPEGRITPHDVGLWKDSQIEPMRRVIEFIHSQNQIVGVQIAHAGRKASTAGGWPDNVKGPSDIPFTDRFPLPKAMTKQDIEELKTAWGLPSSVPSRRALTFVDPTPDRRVRWQLREPHSSDPRDRRDHPQGCSEDMPVFFWRVTATEWLEEVKPDEPSWPRRGHRQAGSDPRRQGPGRLDRHQLWWKQHSAEDQGRSWIPGSLLSRRQEGGRRQGCGQRRWQHQRRQAGQQAARGDGLDFIFIGRGFQKNPGLVWTFAEDLDTEISMANQIRWGFTSRAGPVFLKKRSQQKH</sequence>
<dbReference type="InterPro" id="IPR001155">
    <property type="entry name" value="OxRdtase_FMN_N"/>
</dbReference>
<evidence type="ECO:0000256" key="6">
    <source>
        <dbReference type="SAM" id="MobiDB-lite"/>
    </source>
</evidence>
<feature type="compositionally biased region" description="Basic and acidic residues" evidence="6">
    <location>
        <begin position="211"/>
        <end position="230"/>
    </location>
</feature>
<dbReference type="Proteomes" id="UP000283841">
    <property type="component" value="Unassembled WGS sequence"/>
</dbReference>
<evidence type="ECO:0000256" key="3">
    <source>
        <dbReference type="ARBA" id="ARBA00022643"/>
    </source>
</evidence>
<name>A0A443HGV7_BYSSP</name>
<comment type="cofactor">
    <cofactor evidence="1">
        <name>FMN</name>
        <dbReference type="ChEBI" id="CHEBI:58210"/>
    </cofactor>
</comment>
<dbReference type="VEuPathDB" id="FungiDB:C8Q69DRAFT_483933"/>
<evidence type="ECO:0000256" key="1">
    <source>
        <dbReference type="ARBA" id="ARBA00001917"/>
    </source>
</evidence>
<dbReference type="GeneID" id="39601022"/>
<keyword evidence="2" id="KW-0285">Flavoprotein</keyword>
<dbReference type="InterPro" id="IPR044152">
    <property type="entry name" value="YqjM-like"/>
</dbReference>
<dbReference type="EMBL" id="RCNU01000048">
    <property type="protein sequence ID" value="RWQ91160.1"/>
    <property type="molecule type" value="Genomic_DNA"/>
</dbReference>
<comment type="caution">
    <text evidence="8">The sequence shown here is derived from an EMBL/GenBank/DDBJ whole genome shotgun (WGS) entry which is preliminary data.</text>
</comment>
<accession>A0A443HGV7</accession>
<feature type="region of interest" description="Disordered" evidence="6">
    <location>
        <begin position="307"/>
        <end position="333"/>
    </location>
</feature>
<reference evidence="8 9" key="1">
    <citation type="journal article" date="2018" name="Front. Microbiol.">
        <title>Genomic and genetic insights into a cosmopolitan fungus, Paecilomyces variotii (Eurotiales).</title>
        <authorList>
            <person name="Urquhart A.S."/>
            <person name="Mondo S.J."/>
            <person name="Makela M.R."/>
            <person name="Hane J.K."/>
            <person name="Wiebenga A."/>
            <person name="He G."/>
            <person name="Mihaltcheva S."/>
            <person name="Pangilinan J."/>
            <person name="Lipzen A."/>
            <person name="Barry K."/>
            <person name="de Vries R.P."/>
            <person name="Grigoriev I.V."/>
            <person name="Idnurm A."/>
        </authorList>
    </citation>
    <scope>NUCLEOTIDE SEQUENCE [LARGE SCALE GENOMIC DNA]</scope>
    <source>
        <strain evidence="8 9">CBS 101075</strain>
    </source>
</reference>